<evidence type="ECO:0000256" key="6">
    <source>
        <dbReference type="ARBA" id="ARBA00023139"/>
    </source>
</evidence>
<dbReference type="InterPro" id="IPR046953">
    <property type="entry name" value="Spore_GerAC-like_C"/>
</dbReference>
<evidence type="ECO:0000313" key="11">
    <source>
        <dbReference type="Proteomes" id="UP001516662"/>
    </source>
</evidence>
<evidence type="ECO:0000256" key="3">
    <source>
        <dbReference type="ARBA" id="ARBA00022544"/>
    </source>
</evidence>
<dbReference type="Pfam" id="PF05504">
    <property type="entry name" value="Spore_GerAC"/>
    <property type="match status" value="1"/>
</dbReference>
<reference evidence="10 11" key="1">
    <citation type="submission" date="2020-10" db="EMBL/GenBank/DDBJ databases">
        <title>Bacillus sp. HD4P25, an endophyte from a halophyte.</title>
        <authorList>
            <person name="Sun J.-Q."/>
        </authorList>
    </citation>
    <scope>NUCLEOTIDE SEQUENCE [LARGE SCALE GENOMIC DNA]</scope>
    <source>
        <strain evidence="10 11">YIM 93174</strain>
    </source>
</reference>
<dbReference type="InterPro" id="IPR008844">
    <property type="entry name" value="Spore_GerAC-like"/>
</dbReference>
<gene>
    <name evidence="10" type="ORF">IMZ08_04570</name>
</gene>
<comment type="similarity">
    <text evidence="2">Belongs to the GerABKC lipoprotein family.</text>
</comment>
<keyword evidence="11" id="KW-1185">Reference proteome</keyword>
<dbReference type="InterPro" id="IPR057336">
    <property type="entry name" value="GerAC_N"/>
</dbReference>
<keyword evidence="3" id="KW-0309">Germination</keyword>
<evidence type="ECO:0000256" key="7">
    <source>
        <dbReference type="ARBA" id="ARBA00023288"/>
    </source>
</evidence>
<dbReference type="EMBL" id="JADCLJ010000008">
    <property type="protein sequence ID" value="MBE4907334.1"/>
    <property type="molecule type" value="Genomic_DNA"/>
</dbReference>
<evidence type="ECO:0000256" key="2">
    <source>
        <dbReference type="ARBA" id="ARBA00007886"/>
    </source>
</evidence>
<keyword evidence="7" id="KW-0449">Lipoprotein</keyword>
<dbReference type="RefSeq" id="WP_193534819.1">
    <property type="nucleotide sequence ID" value="NZ_JADCLJ010000008.1"/>
</dbReference>
<dbReference type="PANTHER" id="PTHR35789">
    <property type="entry name" value="SPORE GERMINATION PROTEIN B3"/>
    <property type="match status" value="1"/>
</dbReference>
<dbReference type="Proteomes" id="UP001516662">
    <property type="component" value="Unassembled WGS sequence"/>
</dbReference>
<feature type="domain" description="Spore germination GerAC-like C-terminal" evidence="8">
    <location>
        <begin position="226"/>
        <end position="387"/>
    </location>
</feature>
<dbReference type="Pfam" id="PF25198">
    <property type="entry name" value="Spore_GerAC_N"/>
    <property type="match status" value="1"/>
</dbReference>
<protein>
    <submittedName>
        <fullName evidence="10">Ger(X)C family spore germination protein</fullName>
    </submittedName>
</protein>
<evidence type="ECO:0000256" key="5">
    <source>
        <dbReference type="ARBA" id="ARBA00023136"/>
    </source>
</evidence>
<comment type="subcellular location">
    <subcellularLocation>
        <location evidence="1">Membrane</location>
        <topology evidence="1">Lipid-anchor</topology>
    </subcellularLocation>
</comment>
<dbReference type="Gene3D" id="6.20.190.10">
    <property type="entry name" value="Nutrient germinant receptor protein C, domain 1"/>
    <property type="match status" value="1"/>
</dbReference>
<dbReference type="Gene3D" id="3.30.300.210">
    <property type="entry name" value="Nutrient germinant receptor protein C, domain 3"/>
    <property type="match status" value="1"/>
</dbReference>
<organism evidence="10 11">
    <name type="scientific">Litchfieldia luteola</name>
    <dbReference type="NCBI Taxonomy" id="682179"/>
    <lineage>
        <taxon>Bacteria</taxon>
        <taxon>Bacillati</taxon>
        <taxon>Bacillota</taxon>
        <taxon>Bacilli</taxon>
        <taxon>Bacillales</taxon>
        <taxon>Bacillaceae</taxon>
        <taxon>Litchfieldia</taxon>
    </lineage>
</organism>
<evidence type="ECO:0000259" key="8">
    <source>
        <dbReference type="Pfam" id="PF05504"/>
    </source>
</evidence>
<sequence length="401" mass="45198">MTIMNRVTRLSMIIVMLLCLTSCWSRNELTELAIVSGMAIDKEDEEYLLTVQVVNPGEIAGKTFSSRLPVTTYKATGRSIFESLRKISKESAKRLYFSHLRMVVISEEQAKSGISKILDLMSRDHEFRTDFYTVISKDVKASDTLNILTAIEKNPANKVFTSLEISHSYWAPTLGVKLDNLISELTQQGDNPVLTGIIVKGNKEIGKTLSNVEKTETPASLIIDHFAVFKGDKLVGWLNEDESKGHNYITDKVESTVAVVDWEDGNITFEVRDTQTKVDAVIEDSKPKIQVKVTTEVNVGEVQAKIDLLNENIIEQLEEELNRNKVSKMNQAVEKAKELKTDIFGFGEVIHREDPKLWNQIKDKWNDEGFVNLTVDIKSDTNIRRLGSTNEPFLNEIQGGK</sequence>
<evidence type="ECO:0000256" key="4">
    <source>
        <dbReference type="ARBA" id="ARBA00022729"/>
    </source>
</evidence>
<evidence type="ECO:0000313" key="10">
    <source>
        <dbReference type="EMBL" id="MBE4907334.1"/>
    </source>
</evidence>
<comment type="caution">
    <text evidence="10">The sequence shown here is derived from an EMBL/GenBank/DDBJ whole genome shotgun (WGS) entry which is preliminary data.</text>
</comment>
<accession>A0ABR9QGG9</accession>
<proteinExistence type="inferred from homology"/>
<dbReference type="InterPro" id="IPR038501">
    <property type="entry name" value="Spore_GerAC_C_sf"/>
</dbReference>
<dbReference type="NCBIfam" id="TIGR02887">
    <property type="entry name" value="spore_ger_x_C"/>
    <property type="match status" value="1"/>
</dbReference>
<keyword evidence="6" id="KW-0564">Palmitate</keyword>
<name>A0ABR9QGG9_9BACI</name>
<evidence type="ECO:0000256" key="1">
    <source>
        <dbReference type="ARBA" id="ARBA00004635"/>
    </source>
</evidence>
<dbReference type="PANTHER" id="PTHR35789:SF1">
    <property type="entry name" value="SPORE GERMINATION PROTEIN B3"/>
    <property type="match status" value="1"/>
</dbReference>
<keyword evidence="4" id="KW-0732">Signal</keyword>
<feature type="domain" description="Spore germination protein N-terminal" evidence="9">
    <location>
        <begin position="26"/>
        <end position="197"/>
    </location>
</feature>
<keyword evidence="5" id="KW-0472">Membrane</keyword>
<evidence type="ECO:0000259" key="9">
    <source>
        <dbReference type="Pfam" id="PF25198"/>
    </source>
</evidence>